<dbReference type="STRING" id="886293.Sinac_2383"/>
<dbReference type="OrthoDB" id="266499at2"/>
<dbReference type="GO" id="GO:0006352">
    <property type="term" value="P:DNA-templated transcription initiation"/>
    <property type="evidence" value="ECO:0007669"/>
    <property type="project" value="InterPro"/>
</dbReference>
<dbReference type="InterPro" id="IPR053812">
    <property type="entry name" value="HTH_Sigma70_ECF-like"/>
</dbReference>
<protein>
    <submittedName>
        <fullName evidence="6">DNA-directed RNA polymerase specialized sigma subunit, sigma24</fullName>
    </submittedName>
</protein>
<reference evidence="6 7" key="1">
    <citation type="submission" date="2012-02" db="EMBL/GenBank/DDBJ databases">
        <title>Complete sequence of chromosome of Singulisphaera acidiphila DSM 18658.</title>
        <authorList>
            <consortium name="US DOE Joint Genome Institute (JGI-PGF)"/>
            <person name="Lucas S."/>
            <person name="Copeland A."/>
            <person name="Lapidus A."/>
            <person name="Glavina del Rio T."/>
            <person name="Dalin E."/>
            <person name="Tice H."/>
            <person name="Bruce D."/>
            <person name="Goodwin L."/>
            <person name="Pitluck S."/>
            <person name="Peters L."/>
            <person name="Ovchinnikova G."/>
            <person name="Chertkov O."/>
            <person name="Kyrpides N."/>
            <person name="Mavromatis K."/>
            <person name="Ivanova N."/>
            <person name="Brettin T."/>
            <person name="Detter J.C."/>
            <person name="Han C."/>
            <person name="Larimer F."/>
            <person name="Land M."/>
            <person name="Hauser L."/>
            <person name="Markowitz V."/>
            <person name="Cheng J.-F."/>
            <person name="Hugenholtz P."/>
            <person name="Woyke T."/>
            <person name="Wu D."/>
            <person name="Tindall B."/>
            <person name="Pomrenke H."/>
            <person name="Brambilla E."/>
            <person name="Klenk H.-P."/>
            <person name="Eisen J.A."/>
        </authorList>
    </citation>
    <scope>NUCLEOTIDE SEQUENCE [LARGE SCALE GENOMIC DNA]</scope>
    <source>
        <strain evidence="7">ATCC BAA-1392 / DSM 18658 / VKM B-2454 / MOB10</strain>
    </source>
</reference>
<feature type="domain" description="RNA polymerase sigma-70 ECF-like HTH" evidence="5">
    <location>
        <begin position="8"/>
        <end position="177"/>
    </location>
</feature>
<dbReference type="GO" id="GO:0000428">
    <property type="term" value="C:DNA-directed RNA polymerase complex"/>
    <property type="evidence" value="ECO:0007669"/>
    <property type="project" value="UniProtKB-KW"/>
</dbReference>
<evidence type="ECO:0000313" key="6">
    <source>
        <dbReference type="EMBL" id="AGA26695.1"/>
    </source>
</evidence>
<evidence type="ECO:0000313" key="7">
    <source>
        <dbReference type="Proteomes" id="UP000010798"/>
    </source>
</evidence>
<dbReference type="HOGENOM" id="CLU_1377332_0_0_0"/>
<dbReference type="Proteomes" id="UP000010798">
    <property type="component" value="Chromosome"/>
</dbReference>
<sequence length="197" mass="22558">MKRDPLDSLVERLSDGDMAAAERVFVVFEPYLRMVVRRKLSTRLRTKFDSIDIVQSVWAHVLSGFRAASWRFANATQLRAFLVRVTQNRMIDQWRRCRTAVDREQPLSQIEPMATPASRQPSACEIAQAGELWERMLVLCPTAHRDVLQLRQQGVTVSEIATRTGLHEGSVHRILHALACRVSVERASRLVPSRQTR</sequence>
<dbReference type="PANTHER" id="PTHR43133:SF8">
    <property type="entry name" value="RNA POLYMERASE SIGMA FACTOR HI_1459-RELATED"/>
    <property type="match status" value="1"/>
</dbReference>
<gene>
    <name evidence="6" type="ordered locus">Sinac_2383</name>
</gene>
<dbReference type="InterPro" id="IPR036388">
    <property type="entry name" value="WH-like_DNA-bd_sf"/>
</dbReference>
<keyword evidence="6" id="KW-0240">DNA-directed RNA polymerase</keyword>
<keyword evidence="3" id="KW-0238">DNA-binding</keyword>
<evidence type="ECO:0000256" key="4">
    <source>
        <dbReference type="ARBA" id="ARBA00023163"/>
    </source>
</evidence>
<proteinExistence type="predicted"/>
<dbReference type="GO" id="GO:0003677">
    <property type="term" value="F:DNA binding"/>
    <property type="evidence" value="ECO:0007669"/>
    <property type="project" value="UniProtKB-KW"/>
</dbReference>
<dbReference type="Gene3D" id="1.10.10.10">
    <property type="entry name" value="Winged helix-like DNA-binding domain superfamily/Winged helix DNA-binding domain"/>
    <property type="match status" value="1"/>
</dbReference>
<dbReference type="eggNOG" id="COG1595">
    <property type="taxonomic scope" value="Bacteria"/>
</dbReference>
<keyword evidence="2" id="KW-0731">Sigma factor</keyword>
<dbReference type="AlphaFoldDB" id="L0DCU8"/>
<keyword evidence="4" id="KW-0804">Transcription</keyword>
<accession>L0DCU8</accession>
<evidence type="ECO:0000256" key="2">
    <source>
        <dbReference type="ARBA" id="ARBA00023082"/>
    </source>
</evidence>
<organism evidence="6 7">
    <name type="scientific">Singulisphaera acidiphila (strain ATCC BAA-1392 / DSM 18658 / VKM B-2454 / MOB10)</name>
    <dbReference type="NCBI Taxonomy" id="886293"/>
    <lineage>
        <taxon>Bacteria</taxon>
        <taxon>Pseudomonadati</taxon>
        <taxon>Planctomycetota</taxon>
        <taxon>Planctomycetia</taxon>
        <taxon>Isosphaerales</taxon>
        <taxon>Isosphaeraceae</taxon>
        <taxon>Singulisphaera</taxon>
    </lineage>
</organism>
<name>L0DCU8_SINAD</name>
<dbReference type="InterPro" id="IPR013325">
    <property type="entry name" value="RNA_pol_sigma_r2"/>
</dbReference>
<evidence type="ECO:0000259" key="5">
    <source>
        <dbReference type="Pfam" id="PF07638"/>
    </source>
</evidence>
<dbReference type="GO" id="GO:0016987">
    <property type="term" value="F:sigma factor activity"/>
    <property type="evidence" value="ECO:0007669"/>
    <property type="project" value="UniProtKB-KW"/>
</dbReference>
<dbReference type="PANTHER" id="PTHR43133">
    <property type="entry name" value="RNA POLYMERASE ECF-TYPE SIGMA FACTO"/>
    <property type="match status" value="1"/>
</dbReference>
<keyword evidence="7" id="KW-1185">Reference proteome</keyword>
<dbReference type="InterPro" id="IPR039425">
    <property type="entry name" value="RNA_pol_sigma-70-like"/>
</dbReference>
<keyword evidence="1" id="KW-0805">Transcription regulation</keyword>
<evidence type="ECO:0000256" key="3">
    <source>
        <dbReference type="ARBA" id="ARBA00023125"/>
    </source>
</evidence>
<dbReference type="SUPFAM" id="SSF88946">
    <property type="entry name" value="Sigma2 domain of RNA polymerase sigma factors"/>
    <property type="match status" value="1"/>
</dbReference>
<dbReference type="Pfam" id="PF07638">
    <property type="entry name" value="Sigma70_ECF"/>
    <property type="match status" value="1"/>
</dbReference>
<dbReference type="KEGG" id="saci:Sinac_2383"/>
<dbReference type="Gene3D" id="1.10.1740.10">
    <property type="match status" value="1"/>
</dbReference>
<dbReference type="RefSeq" id="WP_015245848.1">
    <property type="nucleotide sequence ID" value="NC_019892.1"/>
</dbReference>
<dbReference type="EMBL" id="CP003364">
    <property type="protein sequence ID" value="AGA26695.1"/>
    <property type="molecule type" value="Genomic_DNA"/>
</dbReference>
<evidence type="ECO:0000256" key="1">
    <source>
        <dbReference type="ARBA" id="ARBA00023015"/>
    </source>
</evidence>